<dbReference type="SUPFAM" id="SSF53901">
    <property type="entry name" value="Thiolase-like"/>
    <property type="match status" value="1"/>
</dbReference>
<dbReference type="GO" id="GO:0016746">
    <property type="term" value="F:acyltransferase activity"/>
    <property type="evidence" value="ECO:0007669"/>
    <property type="project" value="InterPro"/>
</dbReference>
<gene>
    <name evidence="2" type="primary">fabH</name>
    <name evidence="2" type="ORF">SOCE26_048740</name>
</gene>
<dbReference type="Proteomes" id="UP000238348">
    <property type="component" value="Chromosome"/>
</dbReference>
<evidence type="ECO:0000256" key="1">
    <source>
        <dbReference type="SAM" id="MobiDB-lite"/>
    </source>
</evidence>
<feature type="region of interest" description="Disordered" evidence="1">
    <location>
        <begin position="1"/>
        <end position="20"/>
    </location>
</feature>
<dbReference type="Gene3D" id="3.40.47.10">
    <property type="match status" value="1"/>
</dbReference>
<protein>
    <submittedName>
        <fullName evidence="2">3-oxoacyl-ACP synthase</fullName>
    </submittedName>
</protein>
<reference evidence="2 3" key="1">
    <citation type="submission" date="2015-09" db="EMBL/GenBank/DDBJ databases">
        <title>Sorangium comparison.</title>
        <authorList>
            <person name="Zaburannyi N."/>
            <person name="Bunk B."/>
            <person name="Overmann J."/>
            <person name="Mueller R."/>
        </authorList>
    </citation>
    <scope>NUCLEOTIDE SEQUENCE [LARGE SCALE GENOMIC DNA]</scope>
    <source>
        <strain evidence="2 3">So ce26</strain>
    </source>
</reference>
<name>A0A2L0EVV3_SORCE</name>
<dbReference type="EMBL" id="CP012673">
    <property type="protein sequence ID" value="AUX43426.1"/>
    <property type="molecule type" value="Genomic_DNA"/>
</dbReference>
<dbReference type="InterPro" id="IPR016039">
    <property type="entry name" value="Thiolase-like"/>
</dbReference>
<proteinExistence type="predicted"/>
<evidence type="ECO:0000313" key="2">
    <source>
        <dbReference type="EMBL" id="AUX43426.1"/>
    </source>
</evidence>
<organism evidence="2 3">
    <name type="scientific">Sorangium cellulosum</name>
    <name type="common">Polyangium cellulosum</name>
    <dbReference type="NCBI Taxonomy" id="56"/>
    <lineage>
        <taxon>Bacteria</taxon>
        <taxon>Pseudomonadati</taxon>
        <taxon>Myxococcota</taxon>
        <taxon>Polyangia</taxon>
        <taxon>Polyangiales</taxon>
        <taxon>Polyangiaceae</taxon>
        <taxon>Sorangium</taxon>
    </lineage>
</organism>
<dbReference type="OrthoDB" id="3078238at2"/>
<feature type="compositionally biased region" description="Low complexity" evidence="1">
    <location>
        <begin position="1"/>
        <end position="17"/>
    </location>
</feature>
<sequence length="378" mass="39074">MTSLPPRARPGGSPAPAHGVLRPPLAITGLGVATSVGLGAAQTAASVRAGLANLHEHTFFLPTTRDPGWDDDEPLLCGAVPGVDPFLSGPSRLVELAALALQDLVSTSGLRRRDLASAALLVALPGLDDAVRAWGLDALFVPDLLRRAGLAPFPTTRVLHAGQTGMLELAGVAASLLQARTVELCLVLGVDSYLSRDRLDLLDGAYRLRTTRNVDGFLPGEGASVLALEPRSRAEARGAEVLVSLEALGFGDEPRPIGGDRQSSGAGLREALRAVLGADAGGEAAAGGAAPWVFCDLNGESYRCFEWGLMMARFGERLASVRRLVHPADCFGDIGAATAGALLACVAAASRRGYATAREATLFCASDGGRRAAARVTC</sequence>
<accession>A0A2L0EVV3</accession>
<dbReference type="RefSeq" id="WP_159397227.1">
    <property type="nucleotide sequence ID" value="NZ_CP012673.1"/>
</dbReference>
<dbReference type="AlphaFoldDB" id="A0A2L0EVV3"/>
<evidence type="ECO:0000313" key="3">
    <source>
        <dbReference type="Proteomes" id="UP000238348"/>
    </source>
</evidence>